<dbReference type="Proteomes" id="UP000183461">
    <property type="component" value="Unassembled WGS sequence"/>
</dbReference>
<sequence length="92" mass="10577">MKPKKIPMRMCLGCNEMKPKMELIRVVKSPEGDISLDFKGKAAGRGAYICRSRECLDKARKARRFEKSFSCKIEDSVYEVMMNELGEQPQDN</sequence>
<dbReference type="PANTHER" id="PTHR34215:SF1">
    <property type="entry name" value="YLXR DOMAIN-CONTAINING PROTEIN"/>
    <property type="match status" value="1"/>
</dbReference>
<dbReference type="Gene3D" id="3.30.1230.10">
    <property type="entry name" value="YlxR-like"/>
    <property type="match status" value="1"/>
</dbReference>
<dbReference type="InterPro" id="IPR035931">
    <property type="entry name" value="YlxR-like_sf"/>
</dbReference>
<dbReference type="SUPFAM" id="SSF64376">
    <property type="entry name" value="YlxR-like"/>
    <property type="match status" value="1"/>
</dbReference>
<feature type="domain" description="YlxR" evidence="1">
    <location>
        <begin position="9"/>
        <end position="80"/>
    </location>
</feature>
<dbReference type="AlphaFoldDB" id="A0A1K1NRT8"/>
<name>A0A1K1NRT8_RUMFL</name>
<evidence type="ECO:0000313" key="2">
    <source>
        <dbReference type="EMBL" id="SFW38234.1"/>
    </source>
</evidence>
<proteinExistence type="predicted"/>
<dbReference type="PANTHER" id="PTHR34215">
    <property type="entry name" value="BLL0784 PROTEIN"/>
    <property type="match status" value="1"/>
</dbReference>
<dbReference type="RefSeq" id="WP_028514117.1">
    <property type="nucleotide sequence ID" value="NZ_CACVNT010000013.1"/>
</dbReference>
<dbReference type="InterPro" id="IPR037465">
    <property type="entry name" value="YlxR"/>
</dbReference>
<dbReference type="NCBIfam" id="NF047356">
    <property type="entry name" value="RNA_bind_RnpM"/>
    <property type="match status" value="1"/>
</dbReference>
<dbReference type="CDD" id="cd00279">
    <property type="entry name" value="YlxR"/>
    <property type="match status" value="1"/>
</dbReference>
<organism evidence="2 3">
    <name type="scientific">Ruminococcus flavefaciens</name>
    <dbReference type="NCBI Taxonomy" id="1265"/>
    <lineage>
        <taxon>Bacteria</taxon>
        <taxon>Bacillati</taxon>
        <taxon>Bacillota</taxon>
        <taxon>Clostridia</taxon>
        <taxon>Eubacteriales</taxon>
        <taxon>Oscillospiraceae</taxon>
        <taxon>Ruminococcus</taxon>
    </lineage>
</organism>
<protein>
    <recommendedName>
        <fullName evidence="1">YlxR domain-containing protein</fullName>
    </recommendedName>
</protein>
<dbReference type="InterPro" id="IPR007393">
    <property type="entry name" value="YlxR_dom"/>
</dbReference>
<dbReference type="Pfam" id="PF04296">
    <property type="entry name" value="YlxR"/>
    <property type="match status" value="1"/>
</dbReference>
<evidence type="ECO:0000259" key="1">
    <source>
        <dbReference type="Pfam" id="PF04296"/>
    </source>
</evidence>
<accession>A0A1K1NRT8</accession>
<reference evidence="3" key="1">
    <citation type="submission" date="2016-11" db="EMBL/GenBank/DDBJ databases">
        <authorList>
            <person name="Varghese N."/>
            <person name="Submissions S."/>
        </authorList>
    </citation>
    <scope>NUCLEOTIDE SEQUENCE [LARGE SCALE GENOMIC DNA]</scope>
    <source>
        <strain evidence="3">YL228</strain>
    </source>
</reference>
<evidence type="ECO:0000313" key="3">
    <source>
        <dbReference type="Proteomes" id="UP000183461"/>
    </source>
</evidence>
<gene>
    <name evidence="2" type="ORF">SAMN02910280_2226</name>
</gene>
<dbReference type="EMBL" id="FPIP01000005">
    <property type="protein sequence ID" value="SFW38234.1"/>
    <property type="molecule type" value="Genomic_DNA"/>
</dbReference>